<sequence length="1100" mass="121130">MGTQESREVEDSSSNSSTLSALSPETITSTKQPPRKSRTTTNTTTLLTSHPDSHLLAKTMALMGQFSLCNMRDAIDNLSIPHLICDSEIWLVNGETLQIIVPDGTAEQSTGMIVKVVFKEGEGWVGHSARELGRQVFCALEMYHHGVLEKAHELCSFPQSKLRCLSKYRQMAADRTGCYSNACPLISHITILWRGEAPLMTALSKWTMMEKAPYTNVLFSSASEETQAVWEDLQVMYSEACAAAGGPWHDCYRLNGMAGLIGPRWDENLTDLLTDLKGSYDAQKGGTEVQALYRALAAACLTHRTHTMVILNNPALSSKVKKDGVSFEFDFNDPRIVTALPSNHERSSAQIIVPNMFQLAATVNLVLKTSGDILGKRGLLQGHTLKEIWTSRRGPAKKWNSQKDTSCACCIVKGTDGKVLGNTPSRLRNISLAFWARRAYNVQSVAGWTACLREKEHLDQVLGSNADYLALDSLDQGKMGFTIRELVSALINNYEKARQICTDFSQNISTDTTPSLKLCLKCQTTSDFFFREVKDLHVTLILETESLIHKLKRSCSRTIRLAQGTSAIRDPIDPRKVTTGEALSAHAMETSLSQTGGAFSLFAPSWKDNTAFWEVPQELVDKVASLRANPLAKKQHADGPCLNGKCLVCHLRACEKLLARYTKNTPEMNLQGLEVAAKLRLDVNSSRFGACEIHAARLIKILKGTNECVELSNEECCESCCSWAHRIGGGARLLGLERVLVPELFKSSRVGVFSPGWKDPPMEAKRTKEGHKCPRLLVPSVKSVLLPPPPPTTPSEIAAIHMVSGQTKHKLVRPVLPPLRETELDTDPKTASLMRDLRDFELALSRIPLILKESTLRRLFGTVSPSLAQMEGKSTIALVDALRESYFELSQPLPDWLTDEKLRFCNEIAGISDGFFIGLVYNLQAGLLVEAGFAKKKFHGEKGAMNDAEVWSTDMPWGDVLAAYNVTLAGTEQISHERPVAASTVSTTASETVELGKAPRKKKRAGGKKKRARREEKDQQALKQENEDGNQEATEDAVLNLVLDSKGYLVDSANGANYGGILEFARHCAIKGGGKLSASLEARLQSLQVKTESQAHHREK</sequence>
<evidence type="ECO:0000313" key="2">
    <source>
        <dbReference type="EMBL" id="RPA77322.1"/>
    </source>
</evidence>
<dbReference type="Proteomes" id="UP000275078">
    <property type="component" value="Unassembled WGS sequence"/>
</dbReference>
<dbReference type="EMBL" id="ML119728">
    <property type="protein sequence ID" value="RPA77322.1"/>
    <property type="molecule type" value="Genomic_DNA"/>
</dbReference>
<evidence type="ECO:0000313" key="3">
    <source>
        <dbReference type="Proteomes" id="UP000275078"/>
    </source>
</evidence>
<accession>A0A3N4HU22</accession>
<protein>
    <submittedName>
        <fullName evidence="2">Uncharacterized protein</fullName>
    </submittedName>
</protein>
<feature type="region of interest" description="Disordered" evidence="1">
    <location>
        <begin position="1"/>
        <end position="48"/>
    </location>
</feature>
<feature type="compositionally biased region" description="Basic and acidic residues" evidence="1">
    <location>
        <begin position="1"/>
        <end position="10"/>
    </location>
</feature>
<feature type="region of interest" description="Disordered" evidence="1">
    <location>
        <begin position="977"/>
        <end position="1033"/>
    </location>
</feature>
<reference evidence="2 3" key="1">
    <citation type="journal article" date="2018" name="Nat. Ecol. Evol.">
        <title>Pezizomycetes genomes reveal the molecular basis of ectomycorrhizal truffle lifestyle.</title>
        <authorList>
            <person name="Murat C."/>
            <person name="Payen T."/>
            <person name="Noel B."/>
            <person name="Kuo A."/>
            <person name="Morin E."/>
            <person name="Chen J."/>
            <person name="Kohler A."/>
            <person name="Krizsan K."/>
            <person name="Balestrini R."/>
            <person name="Da Silva C."/>
            <person name="Montanini B."/>
            <person name="Hainaut M."/>
            <person name="Levati E."/>
            <person name="Barry K.W."/>
            <person name="Belfiori B."/>
            <person name="Cichocki N."/>
            <person name="Clum A."/>
            <person name="Dockter R.B."/>
            <person name="Fauchery L."/>
            <person name="Guy J."/>
            <person name="Iotti M."/>
            <person name="Le Tacon F."/>
            <person name="Lindquist E.A."/>
            <person name="Lipzen A."/>
            <person name="Malagnac F."/>
            <person name="Mello A."/>
            <person name="Molinier V."/>
            <person name="Miyauchi S."/>
            <person name="Poulain J."/>
            <person name="Riccioni C."/>
            <person name="Rubini A."/>
            <person name="Sitrit Y."/>
            <person name="Splivallo R."/>
            <person name="Traeger S."/>
            <person name="Wang M."/>
            <person name="Zifcakova L."/>
            <person name="Wipf D."/>
            <person name="Zambonelli A."/>
            <person name="Paolocci F."/>
            <person name="Nowrousian M."/>
            <person name="Ottonello S."/>
            <person name="Baldrian P."/>
            <person name="Spatafora J.W."/>
            <person name="Henrissat B."/>
            <person name="Nagy L.G."/>
            <person name="Aury J.M."/>
            <person name="Wincker P."/>
            <person name="Grigoriev I.V."/>
            <person name="Bonfante P."/>
            <person name="Martin F.M."/>
        </authorList>
    </citation>
    <scope>NUCLEOTIDE SEQUENCE [LARGE SCALE GENOMIC DNA]</scope>
    <source>
        <strain evidence="2 3">RN42</strain>
    </source>
</reference>
<feature type="compositionally biased region" description="Basic residues" evidence="1">
    <location>
        <begin position="998"/>
        <end position="1012"/>
    </location>
</feature>
<feature type="compositionally biased region" description="Basic and acidic residues" evidence="1">
    <location>
        <begin position="1013"/>
        <end position="1026"/>
    </location>
</feature>
<organism evidence="2 3">
    <name type="scientific">Ascobolus immersus RN42</name>
    <dbReference type="NCBI Taxonomy" id="1160509"/>
    <lineage>
        <taxon>Eukaryota</taxon>
        <taxon>Fungi</taxon>
        <taxon>Dikarya</taxon>
        <taxon>Ascomycota</taxon>
        <taxon>Pezizomycotina</taxon>
        <taxon>Pezizomycetes</taxon>
        <taxon>Pezizales</taxon>
        <taxon>Ascobolaceae</taxon>
        <taxon>Ascobolus</taxon>
    </lineage>
</organism>
<proteinExistence type="predicted"/>
<feature type="compositionally biased region" description="Low complexity" evidence="1">
    <location>
        <begin position="980"/>
        <end position="993"/>
    </location>
</feature>
<gene>
    <name evidence="2" type="ORF">BJ508DRAFT_350642</name>
</gene>
<dbReference type="AlphaFoldDB" id="A0A3N4HU22"/>
<keyword evidence="3" id="KW-1185">Reference proteome</keyword>
<feature type="compositionally biased region" description="Low complexity" evidence="1">
    <location>
        <begin position="12"/>
        <end position="25"/>
    </location>
</feature>
<name>A0A3N4HU22_ASCIM</name>
<feature type="compositionally biased region" description="Low complexity" evidence="1">
    <location>
        <begin position="39"/>
        <end position="48"/>
    </location>
</feature>
<evidence type="ECO:0000256" key="1">
    <source>
        <dbReference type="SAM" id="MobiDB-lite"/>
    </source>
</evidence>